<evidence type="ECO:0000313" key="2">
    <source>
        <dbReference type="EMBL" id="MXU87621.1"/>
    </source>
</evidence>
<name>A0A6B0UAW1_IXORI</name>
<accession>A0A6B0UAW1</accession>
<organism evidence="2">
    <name type="scientific">Ixodes ricinus</name>
    <name type="common">Common tick</name>
    <name type="synonym">Acarus ricinus</name>
    <dbReference type="NCBI Taxonomy" id="34613"/>
    <lineage>
        <taxon>Eukaryota</taxon>
        <taxon>Metazoa</taxon>
        <taxon>Ecdysozoa</taxon>
        <taxon>Arthropoda</taxon>
        <taxon>Chelicerata</taxon>
        <taxon>Arachnida</taxon>
        <taxon>Acari</taxon>
        <taxon>Parasitiformes</taxon>
        <taxon>Ixodida</taxon>
        <taxon>Ixodoidea</taxon>
        <taxon>Ixodidae</taxon>
        <taxon>Ixodinae</taxon>
        <taxon>Ixodes</taxon>
    </lineage>
</organism>
<sequence length="97" mass="10966">MDFIIRVRFLRLLRRKATGLLVSMLGLRKREQYWPRKLSSPQASWARTSRHWSKDPKSVMVPSKMPAGGRPMASTILSAHGSSLRTASTHLSRAAVH</sequence>
<proteinExistence type="predicted"/>
<dbReference type="EMBL" id="GIFC01005538">
    <property type="protein sequence ID" value="MXU87621.1"/>
    <property type="molecule type" value="Transcribed_RNA"/>
</dbReference>
<protein>
    <submittedName>
        <fullName evidence="2">Putative secreted protein</fullName>
    </submittedName>
</protein>
<reference evidence="2" key="1">
    <citation type="submission" date="2019-12" db="EMBL/GenBank/DDBJ databases">
        <title>An insight into the sialome of adult female Ixodes ricinus ticks feeding for 6 days.</title>
        <authorList>
            <person name="Perner J."/>
            <person name="Ribeiro J.M.C."/>
        </authorList>
    </citation>
    <scope>NUCLEOTIDE SEQUENCE</scope>
    <source>
        <strain evidence="2">Semi-engorged</strain>
        <tissue evidence="2">Salivary glands</tissue>
    </source>
</reference>
<dbReference type="AlphaFoldDB" id="A0A6B0UAW1"/>
<feature type="region of interest" description="Disordered" evidence="1">
    <location>
        <begin position="45"/>
        <end position="74"/>
    </location>
</feature>
<evidence type="ECO:0000256" key="1">
    <source>
        <dbReference type="SAM" id="MobiDB-lite"/>
    </source>
</evidence>